<comment type="caution">
    <text evidence="1">The sequence shown here is derived from an EMBL/GenBank/DDBJ whole genome shotgun (WGS) entry which is preliminary data.</text>
</comment>
<dbReference type="AlphaFoldDB" id="A0ABD2CIS2"/>
<evidence type="ECO:0000313" key="1">
    <source>
        <dbReference type="EMBL" id="KAL2744982.1"/>
    </source>
</evidence>
<proteinExistence type="predicted"/>
<accession>A0ABD2CIS2</accession>
<sequence length="87" mass="10247">MHYRWMRTTKNDEVNHEYERRPTVRNTNSSAGVNVLKFIIVQNGGLVRNLRLCTLTSSANDERWMKFRIVSSREESSFLPRTSCVVR</sequence>
<protein>
    <submittedName>
        <fullName evidence="1">Uncharacterized protein</fullName>
    </submittedName>
</protein>
<dbReference type="Proteomes" id="UP001607303">
    <property type="component" value="Unassembled WGS sequence"/>
</dbReference>
<gene>
    <name evidence="1" type="ORF">V1477_007524</name>
</gene>
<reference evidence="1 2" key="1">
    <citation type="journal article" date="2024" name="Ann. Entomol. Soc. Am.">
        <title>Genomic analyses of the southern and eastern yellowjacket wasps (Hymenoptera: Vespidae) reveal evolutionary signatures of social life.</title>
        <authorList>
            <person name="Catto M.A."/>
            <person name="Caine P.B."/>
            <person name="Orr S.E."/>
            <person name="Hunt B.G."/>
            <person name="Goodisman M.A.D."/>
        </authorList>
    </citation>
    <scope>NUCLEOTIDE SEQUENCE [LARGE SCALE GENOMIC DNA]</scope>
    <source>
        <strain evidence="1">232</strain>
        <tissue evidence="1">Head and thorax</tissue>
    </source>
</reference>
<dbReference type="EMBL" id="JAYRBN010000050">
    <property type="protein sequence ID" value="KAL2744982.1"/>
    <property type="molecule type" value="Genomic_DNA"/>
</dbReference>
<evidence type="ECO:0000313" key="2">
    <source>
        <dbReference type="Proteomes" id="UP001607303"/>
    </source>
</evidence>
<keyword evidence="2" id="KW-1185">Reference proteome</keyword>
<name>A0ABD2CIS2_VESMC</name>
<organism evidence="1 2">
    <name type="scientific">Vespula maculifrons</name>
    <name type="common">Eastern yellow jacket</name>
    <name type="synonym">Wasp</name>
    <dbReference type="NCBI Taxonomy" id="7453"/>
    <lineage>
        <taxon>Eukaryota</taxon>
        <taxon>Metazoa</taxon>
        <taxon>Ecdysozoa</taxon>
        <taxon>Arthropoda</taxon>
        <taxon>Hexapoda</taxon>
        <taxon>Insecta</taxon>
        <taxon>Pterygota</taxon>
        <taxon>Neoptera</taxon>
        <taxon>Endopterygota</taxon>
        <taxon>Hymenoptera</taxon>
        <taxon>Apocrita</taxon>
        <taxon>Aculeata</taxon>
        <taxon>Vespoidea</taxon>
        <taxon>Vespidae</taxon>
        <taxon>Vespinae</taxon>
        <taxon>Vespula</taxon>
    </lineage>
</organism>